<sequence length="154" mass="17908">MSQNRGRRERIRRDKNENDKETRELVFKKEGQEYAQVVKMLGNGRVETNCFDGTSRLAYIREEQRKKANVGDILLLQLRDYRDAKADVIFVYTLEEAINLKAYGELTETAKINVNVNTPKAEDDNITYDNCHSDEGEDIKGTLYQNHFRCAPEK</sequence>
<comment type="caution">
    <text evidence="4">The sequence shown here is derived from an EMBL/GenBank/DDBJ whole genome shotgun (WGS) entry which is preliminary data.</text>
</comment>
<protein>
    <recommendedName>
        <fullName evidence="3">S1-like domain-containing protein</fullName>
    </recommendedName>
</protein>
<dbReference type="InterPro" id="IPR006196">
    <property type="entry name" value="RNA-binding_domain_S1_IF1"/>
</dbReference>
<feature type="compositionally biased region" description="Basic residues" evidence="2">
    <location>
        <begin position="1"/>
        <end position="10"/>
    </location>
</feature>
<dbReference type="CDD" id="cd05793">
    <property type="entry name" value="S1_IF1A"/>
    <property type="match status" value="1"/>
</dbReference>
<dbReference type="Pfam" id="PF01176">
    <property type="entry name" value="eIF-1a"/>
    <property type="match status" value="1"/>
</dbReference>
<dbReference type="Gene3D" id="2.40.50.140">
    <property type="entry name" value="Nucleic acid-binding proteins"/>
    <property type="match status" value="1"/>
</dbReference>
<dbReference type="GO" id="GO:0003723">
    <property type="term" value="F:RNA binding"/>
    <property type="evidence" value="ECO:0007669"/>
    <property type="project" value="InterPro"/>
</dbReference>
<dbReference type="PROSITE" id="PS50832">
    <property type="entry name" value="S1_IF1_TYPE"/>
    <property type="match status" value="1"/>
</dbReference>
<dbReference type="PANTHER" id="PTHR21668">
    <property type="entry name" value="EIF-1A"/>
    <property type="match status" value="1"/>
</dbReference>
<dbReference type="SUPFAM" id="SSF50249">
    <property type="entry name" value="Nucleic acid-binding proteins"/>
    <property type="match status" value="1"/>
</dbReference>
<dbReference type="EMBL" id="CAIIXF020000012">
    <property type="protein sequence ID" value="CAH1800790.1"/>
    <property type="molecule type" value="Genomic_DNA"/>
</dbReference>
<proteinExistence type="predicted"/>
<dbReference type="InterPro" id="IPR001253">
    <property type="entry name" value="TIF_eIF-1A"/>
</dbReference>
<dbReference type="OrthoDB" id="274995at2759"/>
<feature type="region of interest" description="Disordered" evidence="2">
    <location>
        <begin position="1"/>
        <end position="22"/>
    </location>
</feature>
<dbReference type="Proteomes" id="UP000749559">
    <property type="component" value="Unassembled WGS sequence"/>
</dbReference>
<evidence type="ECO:0000259" key="3">
    <source>
        <dbReference type="PROSITE" id="PS50832"/>
    </source>
</evidence>
<evidence type="ECO:0000313" key="4">
    <source>
        <dbReference type="EMBL" id="CAH1800790.1"/>
    </source>
</evidence>
<organism evidence="4 5">
    <name type="scientific">Owenia fusiformis</name>
    <name type="common">Polychaete worm</name>
    <dbReference type="NCBI Taxonomy" id="6347"/>
    <lineage>
        <taxon>Eukaryota</taxon>
        <taxon>Metazoa</taxon>
        <taxon>Spiralia</taxon>
        <taxon>Lophotrochozoa</taxon>
        <taxon>Annelida</taxon>
        <taxon>Polychaeta</taxon>
        <taxon>Sedentaria</taxon>
        <taxon>Canalipalpata</taxon>
        <taxon>Sabellida</taxon>
        <taxon>Oweniida</taxon>
        <taxon>Oweniidae</taxon>
        <taxon>Owenia</taxon>
    </lineage>
</organism>
<keyword evidence="1" id="KW-0648">Protein biosynthesis</keyword>
<keyword evidence="5" id="KW-1185">Reference proteome</keyword>
<gene>
    <name evidence="4" type="ORF">OFUS_LOCUS24633</name>
</gene>
<feature type="compositionally biased region" description="Basic and acidic residues" evidence="2">
    <location>
        <begin position="11"/>
        <end position="22"/>
    </location>
</feature>
<evidence type="ECO:0000256" key="1">
    <source>
        <dbReference type="PROSITE-ProRule" id="PRU00181"/>
    </source>
</evidence>
<dbReference type="GO" id="GO:0003743">
    <property type="term" value="F:translation initiation factor activity"/>
    <property type="evidence" value="ECO:0007669"/>
    <property type="project" value="UniProtKB-UniRule"/>
</dbReference>
<keyword evidence="1" id="KW-0396">Initiation factor</keyword>
<reference evidence="4" key="1">
    <citation type="submission" date="2022-03" db="EMBL/GenBank/DDBJ databases">
        <authorList>
            <person name="Martin C."/>
        </authorList>
    </citation>
    <scope>NUCLEOTIDE SEQUENCE</scope>
</reference>
<dbReference type="AlphaFoldDB" id="A0A8S4Q4G8"/>
<evidence type="ECO:0000256" key="2">
    <source>
        <dbReference type="SAM" id="MobiDB-lite"/>
    </source>
</evidence>
<name>A0A8S4Q4G8_OWEFU</name>
<dbReference type="SMART" id="SM00652">
    <property type="entry name" value="eIF1a"/>
    <property type="match status" value="1"/>
</dbReference>
<dbReference type="InterPro" id="IPR012340">
    <property type="entry name" value="NA-bd_OB-fold"/>
</dbReference>
<feature type="domain" description="S1-like" evidence="3">
    <location>
        <begin position="21"/>
        <end position="93"/>
    </location>
</feature>
<accession>A0A8S4Q4G8</accession>
<evidence type="ECO:0000313" key="5">
    <source>
        <dbReference type="Proteomes" id="UP000749559"/>
    </source>
</evidence>